<protein>
    <recommendedName>
        <fullName evidence="5 18">NADH-ubiquinone oxidoreductase chain 2</fullName>
        <ecNumber evidence="4 18">7.1.1.2</ecNumber>
    </recommendedName>
</protein>
<proteinExistence type="inferred from homology"/>
<keyword evidence="9 18" id="KW-0999">Mitochondrion inner membrane</keyword>
<feature type="transmembrane region" description="Helical" evidence="18">
    <location>
        <begin position="186"/>
        <end position="205"/>
    </location>
</feature>
<evidence type="ECO:0000256" key="18">
    <source>
        <dbReference type="RuleBase" id="RU003403"/>
    </source>
</evidence>
<dbReference type="Pfam" id="PF00361">
    <property type="entry name" value="Proton_antipo_M"/>
    <property type="match status" value="2"/>
</dbReference>
<evidence type="ECO:0000256" key="5">
    <source>
        <dbReference type="ARBA" id="ARBA00021008"/>
    </source>
</evidence>
<dbReference type="InterPro" id="IPR001750">
    <property type="entry name" value="ND/Mrp_TM"/>
</dbReference>
<feature type="domain" description="NADH:quinone oxidoreductase/Mrp antiporter transmembrane" evidence="19">
    <location>
        <begin position="80"/>
        <end position="272"/>
    </location>
</feature>
<dbReference type="GO" id="GO:0005743">
    <property type="term" value="C:mitochondrial inner membrane"/>
    <property type="evidence" value="ECO:0007669"/>
    <property type="project" value="UniProtKB-SubCell"/>
</dbReference>
<reference evidence="20" key="1">
    <citation type="journal article" date="2018" name="Cladistics">
        <title>Phylogeny and the colourful history of jewel bugs (Insecta: Hemiptera: Scutelleridae).</title>
        <authorList>
            <person name="Wu Y."/>
            <person name="Redei D."/>
            <person name="Eger J."/>
            <person name="Wang Y."/>
            <person name="Wu H."/>
            <person name="Carapezza A."/>
            <person name="Kment P."/>
            <person name="Cai B."/>
            <person name="Sun X."/>
            <person name="Guo P."/>
            <person name="Luo J."/>
            <person name="Xie Q."/>
        </authorList>
    </citation>
    <scope>NUCLEOTIDE SEQUENCE</scope>
</reference>
<evidence type="ECO:0000256" key="3">
    <source>
        <dbReference type="ARBA" id="ARBA00007012"/>
    </source>
</evidence>
<evidence type="ECO:0000256" key="10">
    <source>
        <dbReference type="ARBA" id="ARBA00022967"/>
    </source>
</evidence>
<organism evidence="20">
    <name type="scientific">Sphaerocoris annulus</name>
    <dbReference type="NCBI Taxonomy" id="1277805"/>
    <lineage>
        <taxon>Eukaryota</taxon>
        <taxon>Metazoa</taxon>
        <taxon>Ecdysozoa</taxon>
        <taxon>Arthropoda</taxon>
        <taxon>Hexapoda</taxon>
        <taxon>Insecta</taxon>
        <taxon>Pterygota</taxon>
        <taxon>Neoptera</taxon>
        <taxon>Paraneoptera</taxon>
        <taxon>Hemiptera</taxon>
        <taxon>Heteroptera</taxon>
        <taxon>Panheteroptera</taxon>
        <taxon>Pentatomomorpha</taxon>
        <taxon>Pentatomoidea</taxon>
        <taxon>Scutelleridae</taxon>
        <taxon>Pachycorinae</taxon>
        <taxon>Sphaerocoris</taxon>
    </lineage>
</organism>
<feature type="transmembrane region" description="Helical" evidence="18">
    <location>
        <begin position="303"/>
        <end position="322"/>
    </location>
</feature>
<dbReference type="GO" id="GO:0006120">
    <property type="term" value="P:mitochondrial electron transport, NADH to ubiquinone"/>
    <property type="evidence" value="ECO:0007669"/>
    <property type="project" value="InterPro"/>
</dbReference>
<evidence type="ECO:0000256" key="11">
    <source>
        <dbReference type="ARBA" id="ARBA00022982"/>
    </source>
</evidence>
<comment type="function">
    <text evidence="18">Core subunit of the mitochondrial membrane respiratory chain NADH dehydrogenase (Complex I) which catalyzes electron transfer from NADH through the respiratory chain, using ubiquinone as an electron acceptor. Essential for the catalytic activity and assembly of complex I.</text>
</comment>
<dbReference type="EC" id="7.1.1.2" evidence="4 18"/>
<evidence type="ECO:0000256" key="17">
    <source>
        <dbReference type="ARBA" id="ARBA00049551"/>
    </source>
</evidence>
<comment type="subcellular location">
    <subcellularLocation>
        <location evidence="2 18">Mitochondrion inner membrane</location>
        <topology evidence="2 18">Multi-pass membrane protein</topology>
    </subcellularLocation>
</comment>
<feature type="transmembrane region" description="Helical" evidence="18">
    <location>
        <begin position="53"/>
        <end position="75"/>
    </location>
</feature>
<keyword evidence="8 18" id="KW-0812">Transmembrane</keyword>
<comment type="catalytic activity">
    <reaction evidence="17 18">
        <text>a ubiquinone + NADH + 5 H(+)(in) = a ubiquinol + NAD(+) + 4 H(+)(out)</text>
        <dbReference type="Rhea" id="RHEA:29091"/>
        <dbReference type="Rhea" id="RHEA-COMP:9565"/>
        <dbReference type="Rhea" id="RHEA-COMP:9566"/>
        <dbReference type="ChEBI" id="CHEBI:15378"/>
        <dbReference type="ChEBI" id="CHEBI:16389"/>
        <dbReference type="ChEBI" id="CHEBI:17976"/>
        <dbReference type="ChEBI" id="CHEBI:57540"/>
        <dbReference type="ChEBI" id="CHEBI:57945"/>
        <dbReference type="EC" id="7.1.1.2"/>
    </reaction>
</comment>
<dbReference type="EMBL" id="MF078047">
    <property type="protein sequence ID" value="AUW38603.1"/>
    <property type="molecule type" value="Genomic_DNA"/>
</dbReference>
<dbReference type="PANTHER" id="PTHR46552:SF1">
    <property type="entry name" value="NADH-UBIQUINONE OXIDOREDUCTASE CHAIN 2"/>
    <property type="match status" value="1"/>
</dbReference>
<keyword evidence="15 18" id="KW-0496">Mitochondrion</keyword>
<dbReference type="PRINTS" id="PR01436">
    <property type="entry name" value="NADHDHGNASE2"/>
</dbReference>
<evidence type="ECO:0000256" key="12">
    <source>
        <dbReference type="ARBA" id="ARBA00022989"/>
    </source>
</evidence>
<sequence length="323" mass="37460">MNKSKTLFSLIMIFGTVMTMSSNNWISMWMGLEINMMAFIPMVSSKNKSSSEVMMIYLLVQSISSMMLMFSIIMLNLSASVFESMMMISLLIKLGAAPFHMWLPEIISKMNWTSSFILMTWQKLAPMMMINNLSFNNKIMYLSIIASVIVGAVGGLNQLSLRKMLGYSSINHLGWMLSLSKIKNNWMMYMIIYVIMMLMLCWMFNQYNMIHISQVNNMNLTMTEKTSYFIAMLSLGGLPPFLGFLPKWMVIQTLIMDKLFIMMIIMVMCSLLSLFYYMRTMTKMMITFSTMNKWVIMKSNKTLINMIMIINMSLPVILIMNMM</sequence>
<evidence type="ECO:0000313" key="20">
    <source>
        <dbReference type="EMBL" id="AUW38603.1"/>
    </source>
</evidence>
<dbReference type="AlphaFoldDB" id="A0A2K9YVS6"/>
<dbReference type="InterPro" id="IPR003917">
    <property type="entry name" value="NADH_UbQ_OxRdtase_chain2"/>
</dbReference>
<keyword evidence="10 18" id="KW-1278">Translocase</keyword>
<feature type="transmembrane region" description="Helical" evidence="18">
    <location>
        <begin position="6"/>
        <end position="32"/>
    </location>
</feature>
<keyword evidence="7 18" id="KW-0679">Respiratory chain</keyword>
<evidence type="ECO:0000256" key="2">
    <source>
        <dbReference type="ARBA" id="ARBA00004448"/>
    </source>
</evidence>
<keyword evidence="11 18" id="KW-0249">Electron transport</keyword>
<evidence type="ECO:0000256" key="7">
    <source>
        <dbReference type="ARBA" id="ARBA00022660"/>
    </source>
</evidence>
<feature type="transmembrane region" description="Helical" evidence="18">
    <location>
        <begin position="258"/>
        <end position="278"/>
    </location>
</feature>
<evidence type="ECO:0000256" key="13">
    <source>
        <dbReference type="ARBA" id="ARBA00023027"/>
    </source>
</evidence>
<keyword evidence="16 18" id="KW-0472">Membrane</keyword>
<evidence type="ECO:0000256" key="15">
    <source>
        <dbReference type="ARBA" id="ARBA00023128"/>
    </source>
</evidence>
<evidence type="ECO:0000256" key="14">
    <source>
        <dbReference type="ARBA" id="ARBA00023075"/>
    </source>
</evidence>
<evidence type="ECO:0000256" key="6">
    <source>
        <dbReference type="ARBA" id="ARBA00022448"/>
    </source>
</evidence>
<keyword evidence="13 18" id="KW-0520">NAD</keyword>
<evidence type="ECO:0000256" key="8">
    <source>
        <dbReference type="ARBA" id="ARBA00022692"/>
    </source>
</evidence>
<feature type="domain" description="NADH:quinone oxidoreductase/Mrp antiporter transmembrane" evidence="19">
    <location>
        <begin position="22"/>
        <end position="77"/>
    </location>
</feature>
<geneLocation type="mitochondrion" evidence="20"/>
<comment type="function">
    <text evidence="1">Core subunit of the mitochondrial membrane respiratory chain NADH dehydrogenase (Complex I) that is believed to belong to the minimal assembly required for catalysis. Complex I functions in the transfer of electrons from NADH to the respiratory chain. The immediate electron acceptor for the enzyme is believed to be ubiquinone.</text>
</comment>
<comment type="similarity">
    <text evidence="3 18">Belongs to the complex I subunit 2 family.</text>
</comment>
<evidence type="ECO:0000256" key="9">
    <source>
        <dbReference type="ARBA" id="ARBA00022792"/>
    </source>
</evidence>
<keyword evidence="12 18" id="KW-1133">Transmembrane helix</keyword>
<evidence type="ECO:0000256" key="4">
    <source>
        <dbReference type="ARBA" id="ARBA00012944"/>
    </source>
</evidence>
<evidence type="ECO:0000256" key="1">
    <source>
        <dbReference type="ARBA" id="ARBA00003257"/>
    </source>
</evidence>
<evidence type="ECO:0000256" key="16">
    <source>
        <dbReference type="ARBA" id="ARBA00023136"/>
    </source>
</evidence>
<gene>
    <name evidence="20" type="primary">ND2</name>
</gene>
<keyword evidence="14 18" id="KW-0830">Ubiquinone</keyword>
<accession>A0A2K9YVS6</accession>
<dbReference type="GO" id="GO:0008137">
    <property type="term" value="F:NADH dehydrogenase (ubiquinone) activity"/>
    <property type="evidence" value="ECO:0007669"/>
    <property type="project" value="UniProtKB-EC"/>
</dbReference>
<name>A0A2K9YVS6_9HEMI</name>
<dbReference type="InterPro" id="IPR050175">
    <property type="entry name" value="Complex_I_Subunit_2"/>
</dbReference>
<feature type="transmembrane region" description="Helical" evidence="18">
    <location>
        <begin position="139"/>
        <end position="159"/>
    </location>
</feature>
<dbReference type="PANTHER" id="PTHR46552">
    <property type="entry name" value="NADH-UBIQUINONE OXIDOREDUCTASE CHAIN 2"/>
    <property type="match status" value="1"/>
</dbReference>
<evidence type="ECO:0000259" key="19">
    <source>
        <dbReference type="Pfam" id="PF00361"/>
    </source>
</evidence>
<feature type="transmembrane region" description="Helical" evidence="18">
    <location>
        <begin position="226"/>
        <end position="246"/>
    </location>
</feature>
<keyword evidence="6" id="KW-0813">Transport</keyword>